<reference evidence="13 14" key="1">
    <citation type="submission" date="2018-07" db="EMBL/GenBank/DDBJ databases">
        <title>Venubactetium sediminum gen. nov., sp. nov., isolated from a marine solar saltern.</title>
        <authorList>
            <person name="Wang S."/>
        </authorList>
    </citation>
    <scope>NUCLEOTIDE SEQUENCE [LARGE SCALE GENOMIC DNA]</scope>
    <source>
        <strain evidence="13 14">WD2A32</strain>
    </source>
</reference>
<evidence type="ECO:0000256" key="8">
    <source>
        <dbReference type="ARBA" id="ARBA00023229"/>
    </source>
</evidence>
<feature type="active site" evidence="10">
    <location>
        <position position="21"/>
    </location>
</feature>
<dbReference type="GO" id="GO:0019288">
    <property type="term" value="P:isopentenyl diphosphate biosynthetic process, methylerythritol 4-phosphate pathway"/>
    <property type="evidence" value="ECO:0007669"/>
    <property type="project" value="UniProtKB-UniRule"/>
</dbReference>
<dbReference type="InterPro" id="IPR006204">
    <property type="entry name" value="GHMP_kinase_N_dom"/>
</dbReference>
<dbReference type="PIRSF" id="PIRSF010376">
    <property type="entry name" value="IspE"/>
    <property type="match status" value="1"/>
</dbReference>
<dbReference type="UniPathway" id="UPA00056">
    <property type="reaction ID" value="UER00094"/>
</dbReference>
<evidence type="ECO:0000256" key="6">
    <source>
        <dbReference type="ARBA" id="ARBA00022777"/>
    </source>
</evidence>
<sequence length="297" mass="30513">MTASGAVSAGKGAITRLARAKVNLSLRVLGRREDGYHELDGLIAFAGVGDRIHVAPAETLSLELSGPFAEALREQDDNLVLRAARRLAAHAGVDAGAMITLDKQLPVAAGLGGGSADAAAALQALSALWSLSPAADELYALALELGADVPICLYGQAAYVSGIGERIGPAPHLPKGWLVLANPGVELSTAAVFRARPERPGHPAHRWDRAPRDVGDLARRLGQDANDLEATARDLAPEIDAVLAALGDTGGCLMARMSGSGATCFGLYADEASADAAAAQLAAAHASWWLRSAPLEG</sequence>
<dbReference type="SUPFAM" id="SSF54211">
    <property type="entry name" value="Ribosomal protein S5 domain 2-like"/>
    <property type="match status" value="1"/>
</dbReference>
<evidence type="ECO:0000256" key="3">
    <source>
        <dbReference type="ARBA" id="ARBA00017473"/>
    </source>
</evidence>
<keyword evidence="5 10" id="KW-0547">Nucleotide-binding</keyword>
<evidence type="ECO:0000259" key="11">
    <source>
        <dbReference type="Pfam" id="PF00288"/>
    </source>
</evidence>
<dbReference type="Pfam" id="PF00288">
    <property type="entry name" value="GHMP_kinases_N"/>
    <property type="match status" value="1"/>
</dbReference>
<evidence type="ECO:0000313" key="14">
    <source>
        <dbReference type="Proteomes" id="UP000253941"/>
    </source>
</evidence>
<dbReference type="PANTHER" id="PTHR43527">
    <property type="entry name" value="4-DIPHOSPHOCYTIDYL-2-C-METHYL-D-ERYTHRITOL KINASE, CHLOROPLASTIC"/>
    <property type="match status" value="1"/>
</dbReference>
<comment type="function">
    <text evidence="10">Catalyzes the phosphorylation of the position 2 hydroxy group of 4-diphosphocytidyl-2C-methyl-D-erythritol.</text>
</comment>
<evidence type="ECO:0000256" key="5">
    <source>
        <dbReference type="ARBA" id="ARBA00022741"/>
    </source>
</evidence>
<dbReference type="InterPro" id="IPR004424">
    <property type="entry name" value="IspE"/>
</dbReference>
<dbReference type="HAMAP" id="MF_00061">
    <property type="entry name" value="IspE"/>
    <property type="match status" value="1"/>
</dbReference>
<feature type="domain" description="GHMP kinase N-terminal" evidence="11">
    <location>
        <begin position="78"/>
        <end position="156"/>
    </location>
</feature>
<keyword evidence="4 10" id="KW-0808">Transferase</keyword>
<dbReference type="InterPro" id="IPR013750">
    <property type="entry name" value="GHMP_kinase_C_dom"/>
</dbReference>
<feature type="domain" description="GHMP kinase C-terminal" evidence="12">
    <location>
        <begin position="212"/>
        <end position="284"/>
    </location>
</feature>
<proteinExistence type="inferred from homology"/>
<dbReference type="NCBIfam" id="NF011202">
    <property type="entry name" value="PRK14608.1"/>
    <property type="match status" value="1"/>
</dbReference>
<comment type="catalytic activity">
    <reaction evidence="10">
        <text>4-CDP-2-C-methyl-D-erythritol + ATP = 4-CDP-2-C-methyl-D-erythritol 2-phosphate + ADP + H(+)</text>
        <dbReference type="Rhea" id="RHEA:18437"/>
        <dbReference type="ChEBI" id="CHEBI:15378"/>
        <dbReference type="ChEBI" id="CHEBI:30616"/>
        <dbReference type="ChEBI" id="CHEBI:57823"/>
        <dbReference type="ChEBI" id="CHEBI:57919"/>
        <dbReference type="ChEBI" id="CHEBI:456216"/>
        <dbReference type="EC" id="2.7.1.148"/>
    </reaction>
</comment>
<dbReference type="EC" id="2.7.1.148" evidence="2 10"/>
<organism evidence="13 14">
    <name type="scientific">Ferruginivarius sediminum</name>
    <dbReference type="NCBI Taxonomy" id="2661937"/>
    <lineage>
        <taxon>Bacteria</taxon>
        <taxon>Pseudomonadati</taxon>
        <taxon>Pseudomonadota</taxon>
        <taxon>Alphaproteobacteria</taxon>
        <taxon>Rhodospirillales</taxon>
        <taxon>Rhodospirillaceae</taxon>
        <taxon>Ferruginivarius</taxon>
    </lineage>
</organism>
<dbReference type="Gene3D" id="3.30.230.10">
    <property type="match status" value="1"/>
</dbReference>
<dbReference type="GO" id="GO:0005524">
    <property type="term" value="F:ATP binding"/>
    <property type="evidence" value="ECO:0007669"/>
    <property type="project" value="UniProtKB-UniRule"/>
</dbReference>
<dbReference type="InterPro" id="IPR014721">
    <property type="entry name" value="Ribsml_uS5_D2-typ_fold_subgr"/>
</dbReference>
<dbReference type="Proteomes" id="UP000253941">
    <property type="component" value="Unassembled WGS sequence"/>
</dbReference>
<evidence type="ECO:0000256" key="2">
    <source>
        <dbReference type="ARBA" id="ARBA00012052"/>
    </source>
</evidence>
<comment type="caution">
    <text evidence="13">The sequence shown here is derived from an EMBL/GenBank/DDBJ whole genome shotgun (WGS) entry which is preliminary data.</text>
</comment>
<evidence type="ECO:0000256" key="7">
    <source>
        <dbReference type="ARBA" id="ARBA00022840"/>
    </source>
</evidence>
<name>A0A369T9G4_9PROT</name>
<evidence type="ECO:0000256" key="10">
    <source>
        <dbReference type="HAMAP-Rule" id="MF_00061"/>
    </source>
</evidence>
<evidence type="ECO:0000259" key="12">
    <source>
        <dbReference type="Pfam" id="PF08544"/>
    </source>
</evidence>
<dbReference type="InterPro" id="IPR020568">
    <property type="entry name" value="Ribosomal_Su5_D2-typ_SF"/>
</dbReference>
<dbReference type="Pfam" id="PF08544">
    <property type="entry name" value="GHMP_kinases_C"/>
    <property type="match status" value="1"/>
</dbReference>
<comment type="pathway">
    <text evidence="10">Isoprenoid biosynthesis; isopentenyl diphosphate biosynthesis via DXP pathway; isopentenyl diphosphate from 1-deoxy-D-xylulose 5-phosphate: step 3/6.</text>
</comment>
<dbReference type="SUPFAM" id="SSF55060">
    <property type="entry name" value="GHMP Kinase, C-terminal domain"/>
    <property type="match status" value="1"/>
</dbReference>
<dbReference type="EMBL" id="QPMH01000008">
    <property type="protein sequence ID" value="RDD61971.1"/>
    <property type="molecule type" value="Genomic_DNA"/>
</dbReference>
<dbReference type="NCBIfam" id="TIGR00154">
    <property type="entry name" value="ispE"/>
    <property type="match status" value="1"/>
</dbReference>
<dbReference type="GO" id="GO:0050515">
    <property type="term" value="F:4-(cytidine 5'-diphospho)-2-C-methyl-D-erythritol kinase activity"/>
    <property type="evidence" value="ECO:0007669"/>
    <property type="project" value="UniProtKB-UniRule"/>
</dbReference>
<feature type="active site" evidence="10">
    <location>
        <position position="148"/>
    </location>
</feature>
<dbReference type="PANTHER" id="PTHR43527:SF2">
    <property type="entry name" value="4-DIPHOSPHOCYTIDYL-2-C-METHYL-D-ERYTHRITOL KINASE, CHLOROPLASTIC"/>
    <property type="match status" value="1"/>
</dbReference>
<evidence type="ECO:0000256" key="4">
    <source>
        <dbReference type="ARBA" id="ARBA00022679"/>
    </source>
</evidence>
<keyword evidence="6 10" id="KW-0418">Kinase</keyword>
<evidence type="ECO:0000313" key="13">
    <source>
        <dbReference type="EMBL" id="RDD61971.1"/>
    </source>
</evidence>
<dbReference type="InterPro" id="IPR036554">
    <property type="entry name" value="GHMP_kinase_C_sf"/>
</dbReference>
<dbReference type="Gene3D" id="3.30.70.890">
    <property type="entry name" value="GHMP kinase, C-terminal domain"/>
    <property type="match status" value="1"/>
</dbReference>
<comment type="similarity">
    <text evidence="1 10">Belongs to the GHMP kinase family. IspE subfamily.</text>
</comment>
<protein>
    <recommendedName>
        <fullName evidence="3 10">4-diphosphocytidyl-2-C-methyl-D-erythritol kinase</fullName>
        <shortName evidence="10">CMK</shortName>
        <ecNumber evidence="2 10">2.7.1.148</ecNumber>
    </recommendedName>
    <alternativeName>
        <fullName evidence="9 10">4-(cytidine-5'-diphospho)-2-C-methyl-D-erythritol kinase</fullName>
    </alternativeName>
</protein>
<dbReference type="GO" id="GO:0016114">
    <property type="term" value="P:terpenoid biosynthetic process"/>
    <property type="evidence" value="ECO:0007669"/>
    <property type="project" value="UniProtKB-UniRule"/>
</dbReference>
<evidence type="ECO:0000256" key="9">
    <source>
        <dbReference type="ARBA" id="ARBA00032554"/>
    </source>
</evidence>
<keyword evidence="7 10" id="KW-0067">ATP-binding</keyword>
<keyword evidence="14" id="KW-1185">Reference proteome</keyword>
<feature type="binding site" evidence="10">
    <location>
        <begin position="106"/>
        <end position="116"/>
    </location>
    <ligand>
        <name>ATP</name>
        <dbReference type="ChEBI" id="CHEBI:30616"/>
    </ligand>
</feature>
<gene>
    <name evidence="10" type="primary">ispE</name>
    <name evidence="13" type="ORF">DRB17_10840</name>
</gene>
<evidence type="ECO:0000256" key="1">
    <source>
        <dbReference type="ARBA" id="ARBA00009684"/>
    </source>
</evidence>
<accession>A0A369T9G4</accession>
<dbReference type="AlphaFoldDB" id="A0A369T9G4"/>
<keyword evidence="8 10" id="KW-0414">Isoprene biosynthesis</keyword>
<dbReference type="RefSeq" id="WP_114582215.1">
    <property type="nucleotide sequence ID" value="NZ_QPMH01000008.1"/>
</dbReference>